<sequence>MIAEVLRLPKVKGAGRGGGAIHELSINLGLWQFAFSNTQHSAFSIILLTST</sequence>
<evidence type="ECO:0000313" key="2">
    <source>
        <dbReference type="Proteomes" id="UP000623795"/>
    </source>
</evidence>
<protein>
    <submittedName>
        <fullName evidence="1">Uncharacterized protein</fullName>
    </submittedName>
</protein>
<proteinExistence type="predicted"/>
<gene>
    <name evidence="1" type="ORF">GPA22_16040</name>
</gene>
<comment type="caution">
    <text evidence="1">The sequence shown here is derived from an EMBL/GenBank/DDBJ whole genome shotgun (WGS) entry which is preliminary data.</text>
</comment>
<dbReference type="Proteomes" id="UP000623795">
    <property type="component" value="Unassembled WGS sequence"/>
</dbReference>
<name>A0ABX1Q0L4_9RHOO</name>
<keyword evidence="2" id="KW-1185">Reference proteome</keyword>
<organism evidence="1 2">
    <name type="scientific">Aromatoleum toluvorans</name>
    <dbReference type="NCBI Taxonomy" id="92002"/>
    <lineage>
        <taxon>Bacteria</taxon>
        <taxon>Pseudomonadati</taxon>
        <taxon>Pseudomonadota</taxon>
        <taxon>Betaproteobacteria</taxon>
        <taxon>Rhodocyclales</taxon>
        <taxon>Rhodocyclaceae</taxon>
        <taxon>Aromatoleum</taxon>
    </lineage>
</organism>
<dbReference type="EMBL" id="WTVN01000026">
    <property type="protein sequence ID" value="NMG45228.1"/>
    <property type="molecule type" value="Genomic_DNA"/>
</dbReference>
<evidence type="ECO:0000313" key="1">
    <source>
        <dbReference type="EMBL" id="NMG45228.1"/>
    </source>
</evidence>
<reference evidence="1 2" key="1">
    <citation type="submission" date="2019-12" db="EMBL/GenBank/DDBJ databases">
        <title>Comparative genomics gives insights into the taxonomy of the Azoarcus-Aromatoleum group and reveals separate origins of nif in the plant-associated Azoarcus and non-plant-associated Aromatoleum sub-groups.</title>
        <authorList>
            <person name="Lafos M."/>
            <person name="Maluk M."/>
            <person name="Batista M."/>
            <person name="Junghare M."/>
            <person name="Carmona M."/>
            <person name="Faoro H."/>
            <person name="Cruz L.M."/>
            <person name="Battistoni F."/>
            <person name="De Souza E."/>
            <person name="Pedrosa F."/>
            <person name="Chen W.-M."/>
            <person name="Poole P.S."/>
            <person name="Dixon R.A."/>
            <person name="James E.K."/>
        </authorList>
    </citation>
    <scope>NUCLEOTIDE SEQUENCE [LARGE SCALE GENOMIC DNA]</scope>
    <source>
        <strain evidence="1 2">Td21</strain>
    </source>
</reference>
<dbReference type="RefSeq" id="WP_169257070.1">
    <property type="nucleotide sequence ID" value="NZ_WTVN01000026.1"/>
</dbReference>
<accession>A0ABX1Q0L4</accession>